<keyword evidence="4" id="KW-0808">Transferase</keyword>
<comment type="catalytic activity">
    <reaction evidence="8">
        <text>a 2'-deoxycytidine in DNA + S-adenosyl-L-methionine = an N(4)-methyl-2'-deoxycytidine in DNA + S-adenosyl-L-homocysteine + H(+)</text>
        <dbReference type="Rhea" id="RHEA:16857"/>
        <dbReference type="Rhea" id="RHEA-COMP:11369"/>
        <dbReference type="Rhea" id="RHEA-COMP:13674"/>
        <dbReference type="ChEBI" id="CHEBI:15378"/>
        <dbReference type="ChEBI" id="CHEBI:57856"/>
        <dbReference type="ChEBI" id="CHEBI:59789"/>
        <dbReference type="ChEBI" id="CHEBI:85452"/>
        <dbReference type="ChEBI" id="CHEBI:137933"/>
        <dbReference type="EC" id="2.1.1.113"/>
    </reaction>
</comment>
<accession>B3T946</accession>
<feature type="domain" description="DNA methylase N-4/N-6" evidence="9">
    <location>
        <begin position="34"/>
        <end position="99"/>
    </location>
</feature>
<dbReference type="Gene3D" id="3.40.50.150">
    <property type="entry name" value="Vaccinia Virus protein VP39"/>
    <property type="match status" value="2"/>
</dbReference>
<comment type="similarity">
    <text evidence="1">Belongs to the N(4)/N(6)-methyltransferase family. N(4) subfamily.</text>
</comment>
<evidence type="ECO:0000256" key="6">
    <source>
        <dbReference type="ARBA" id="ARBA00022747"/>
    </source>
</evidence>
<dbReference type="InterPro" id="IPR017985">
    <property type="entry name" value="MeTrfase_CN4_CS"/>
</dbReference>
<dbReference type="InterPro" id="IPR029063">
    <property type="entry name" value="SAM-dependent_MTases_sf"/>
</dbReference>
<keyword evidence="6" id="KW-0680">Restriction system</keyword>
<dbReference type="GO" id="GO:0009307">
    <property type="term" value="P:DNA restriction-modification system"/>
    <property type="evidence" value="ECO:0007669"/>
    <property type="project" value="UniProtKB-KW"/>
</dbReference>
<evidence type="ECO:0000313" key="10">
    <source>
        <dbReference type="EMBL" id="ABZ09105.1"/>
    </source>
</evidence>
<dbReference type="GO" id="GO:0032259">
    <property type="term" value="P:methylation"/>
    <property type="evidence" value="ECO:0007669"/>
    <property type="project" value="UniProtKB-KW"/>
</dbReference>
<sequence length="415" mass="47474">MKFNKEAYTFSKKQFGHLTNKISYKPDFSSLVTFSPNRKLPRHRWFYYKESFSADLVKFLLTKLKTNSNEDYILDPFCGVGTTSLTSKILGYNHIGIDILPLCTFITNTKLANYNTKKIEEILLGIRGKPKSKPKKFGSYYIDKSFDSKVLSKILNLKQEISEIDNKEAKNLARLALLSILLPTSKAVRDGGFLRFNKEKIPENVTSLFNKKILMIIEDIKKSKFTKKTDSIILNDDARTCNIDKKISAVITSPPYLNRYDYTRLYALELTFDFVDDKKLKELRYQTIKSHVESKSNYKIAPSELLASNLDELSNAELTNAQIPNMILGYYADLYATLKNILKYTKKNAKMAFILSSSRFSGIHFEADLILTQLGENLGLKLDEIIVTKLRGSSAQQARKYGDVPLRESIVIFKT</sequence>
<evidence type="ECO:0000256" key="5">
    <source>
        <dbReference type="ARBA" id="ARBA00022691"/>
    </source>
</evidence>
<dbReference type="GO" id="GO:0015667">
    <property type="term" value="F:site-specific DNA-methyltransferase (cytosine-N4-specific) activity"/>
    <property type="evidence" value="ECO:0007669"/>
    <property type="project" value="UniProtKB-EC"/>
</dbReference>
<evidence type="ECO:0000256" key="4">
    <source>
        <dbReference type="ARBA" id="ARBA00022679"/>
    </source>
</evidence>
<keyword evidence="7" id="KW-0238">DNA-binding</keyword>
<dbReference type="InterPro" id="IPR002941">
    <property type="entry name" value="DNA_methylase_N4/N6"/>
</dbReference>
<dbReference type="REBASE" id="25659">
    <property type="entry name" value="M2.UcrHFORFHP"/>
</dbReference>
<dbReference type="EC" id="2.1.1.113" evidence="2"/>
<name>B3T946_9ARCH</name>
<organism evidence="10">
    <name type="scientific">uncultured marine crenarchaeote HF4000_APKG6D9</name>
    <dbReference type="NCBI Taxonomy" id="455597"/>
    <lineage>
        <taxon>Archaea</taxon>
        <taxon>Nitrososphaerota</taxon>
        <taxon>Nitrososphaeria</taxon>
        <taxon>Nitrosopumilales</taxon>
        <taxon>environmental samples</taxon>
    </lineage>
</organism>
<evidence type="ECO:0000259" key="9">
    <source>
        <dbReference type="Pfam" id="PF01555"/>
    </source>
</evidence>
<gene>
    <name evidence="10" type="ORF">ALOHA_HF4000APKG6D9ctg2g10</name>
</gene>
<dbReference type="AlphaFoldDB" id="B3T946"/>
<evidence type="ECO:0000256" key="2">
    <source>
        <dbReference type="ARBA" id="ARBA00012185"/>
    </source>
</evidence>
<evidence type="ECO:0000256" key="1">
    <source>
        <dbReference type="ARBA" id="ARBA00010203"/>
    </source>
</evidence>
<reference evidence="10" key="1">
    <citation type="journal article" date="2008" name="ISME J.">
        <title>Genomic patterns of recombination, clonal divergence and environment in marine microbial populations.</title>
        <authorList>
            <person name="Konstantinidis K.T."/>
            <person name="Delong E.F."/>
        </authorList>
    </citation>
    <scope>NUCLEOTIDE SEQUENCE</scope>
</reference>
<dbReference type="GO" id="GO:0008170">
    <property type="term" value="F:N-methyltransferase activity"/>
    <property type="evidence" value="ECO:0007669"/>
    <property type="project" value="InterPro"/>
</dbReference>
<protein>
    <recommendedName>
        <fullName evidence="2">site-specific DNA-methyltransferase (cytosine-N(4)-specific)</fullName>
        <ecNumber evidence="2">2.1.1.113</ecNumber>
    </recommendedName>
</protein>
<keyword evidence="5" id="KW-0949">S-adenosyl-L-methionine</keyword>
<evidence type="ECO:0000256" key="3">
    <source>
        <dbReference type="ARBA" id="ARBA00022603"/>
    </source>
</evidence>
<dbReference type="Pfam" id="PF01555">
    <property type="entry name" value="N6_N4_Mtase"/>
    <property type="match status" value="1"/>
</dbReference>
<keyword evidence="3" id="KW-0489">Methyltransferase</keyword>
<evidence type="ECO:0000256" key="8">
    <source>
        <dbReference type="ARBA" id="ARBA00049120"/>
    </source>
</evidence>
<evidence type="ECO:0000256" key="7">
    <source>
        <dbReference type="ARBA" id="ARBA00023125"/>
    </source>
</evidence>
<dbReference type="EMBL" id="EU016644">
    <property type="protein sequence ID" value="ABZ09105.1"/>
    <property type="molecule type" value="Genomic_DNA"/>
</dbReference>
<proteinExistence type="inferred from homology"/>
<dbReference type="PROSITE" id="PS00093">
    <property type="entry name" value="N4_MTASE"/>
    <property type="match status" value="1"/>
</dbReference>
<dbReference type="SUPFAM" id="SSF53335">
    <property type="entry name" value="S-adenosyl-L-methionine-dependent methyltransferases"/>
    <property type="match status" value="2"/>
</dbReference>
<dbReference type="GO" id="GO:0003677">
    <property type="term" value="F:DNA binding"/>
    <property type="evidence" value="ECO:0007669"/>
    <property type="project" value="UniProtKB-KW"/>
</dbReference>